<proteinExistence type="inferred from homology"/>
<dbReference type="EMBL" id="LGCL01000036">
    <property type="protein sequence ID" value="KPL73092.1"/>
    <property type="molecule type" value="Genomic_DNA"/>
</dbReference>
<evidence type="ECO:0000256" key="1">
    <source>
        <dbReference type="ARBA" id="ARBA00008520"/>
    </source>
</evidence>
<feature type="region of interest" description="Disordered" evidence="3">
    <location>
        <begin position="29"/>
        <end position="55"/>
    </location>
</feature>
<feature type="signal peptide" evidence="4">
    <location>
        <begin position="1"/>
        <end position="23"/>
    </location>
</feature>
<evidence type="ECO:0000313" key="6">
    <source>
        <dbReference type="Proteomes" id="UP000050417"/>
    </source>
</evidence>
<dbReference type="PANTHER" id="PTHR43649:SF29">
    <property type="entry name" value="OSMOPROTECTIVE COMPOUNDS-BINDING PROTEIN GGTB"/>
    <property type="match status" value="1"/>
</dbReference>
<dbReference type="PATRIC" id="fig|1134406.4.peg.1863"/>
<feature type="chain" id="PRO_5006132763" evidence="4">
    <location>
        <begin position="24"/>
        <end position="473"/>
    </location>
</feature>
<dbReference type="AlphaFoldDB" id="A0A0P6X194"/>
<sequence length="473" mass="51462">MKKSVWQLIAVLVVAAMVLAACAPGPVETEAPVEPTQAPAEPTKAPEQPAEAPTAEPVVEEPASFLEAAFAGEYSGTVVTMAGPFTDEDAVKFNAAVADFEEKTGIDIQYEGSKEFETTISIRVDGGDAPDIADFPQPGLLANFVRDGKVVDVSQFLDMEKLQANYNQSWLDMAMMESPDGEIMAGVWQRVNGKSLVWYPKDDFEVAGYEIPQTWDEMLALSDQIVADGDTPWCIGIESGTATGWPATDWMEEVMLRTTSLENYDKWVSGELKFSSPEVKAAAEKVGEIWLNDEYVYGGRASIVTTFFGDAPAPMFEDPAKCYFHKQGNFITSFFPAGVEAGVDYGFFYLPPIDEAYGKPVLVAGDIMAMFNDRPEVRAVMEFFTTGASVESWVRSGGAISPHLDSSLDWYSNDVDRGVAEIILNATSLRFDASDLMPGEVGAGSFWKGMTDWVSGTVDLDTALAEIDAAWPK</sequence>
<evidence type="ECO:0000256" key="2">
    <source>
        <dbReference type="ARBA" id="ARBA00022448"/>
    </source>
</evidence>
<feature type="compositionally biased region" description="Low complexity" evidence="3">
    <location>
        <begin position="34"/>
        <end position="55"/>
    </location>
</feature>
<protein>
    <submittedName>
        <fullName evidence="5">ABC transporter substrate-binding protein</fullName>
    </submittedName>
</protein>
<dbReference type="Gene3D" id="3.40.190.10">
    <property type="entry name" value="Periplasmic binding protein-like II"/>
    <property type="match status" value="2"/>
</dbReference>
<dbReference type="InterPro" id="IPR006059">
    <property type="entry name" value="SBP"/>
</dbReference>
<gene>
    <name evidence="5" type="ORF">ADN00_14995</name>
</gene>
<keyword evidence="2" id="KW-0813">Transport</keyword>
<dbReference type="Pfam" id="PF13416">
    <property type="entry name" value="SBP_bac_8"/>
    <property type="match status" value="1"/>
</dbReference>
<dbReference type="PANTHER" id="PTHR43649">
    <property type="entry name" value="ARABINOSE-BINDING PROTEIN-RELATED"/>
    <property type="match status" value="1"/>
</dbReference>
<evidence type="ECO:0000256" key="4">
    <source>
        <dbReference type="SAM" id="SignalP"/>
    </source>
</evidence>
<reference evidence="5 6" key="1">
    <citation type="submission" date="2015-07" db="EMBL/GenBank/DDBJ databases">
        <title>Genome sequence of Ornatilinea apprima DSM 23815.</title>
        <authorList>
            <person name="Hemp J."/>
            <person name="Ward L.M."/>
            <person name="Pace L.A."/>
            <person name="Fischer W.W."/>
        </authorList>
    </citation>
    <scope>NUCLEOTIDE SEQUENCE [LARGE SCALE GENOMIC DNA]</scope>
    <source>
        <strain evidence="5 6">P3M-1</strain>
    </source>
</reference>
<keyword evidence="4" id="KW-0732">Signal</keyword>
<keyword evidence="6" id="KW-1185">Reference proteome</keyword>
<dbReference type="Proteomes" id="UP000050417">
    <property type="component" value="Unassembled WGS sequence"/>
</dbReference>
<dbReference type="STRING" id="1134406.ADN00_14995"/>
<dbReference type="SUPFAM" id="SSF53850">
    <property type="entry name" value="Periplasmic binding protein-like II"/>
    <property type="match status" value="1"/>
</dbReference>
<accession>A0A0P6X194</accession>
<dbReference type="OrthoDB" id="94797at2"/>
<dbReference type="RefSeq" id="WP_075063845.1">
    <property type="nucleotide sequence ID" value="NZ_LGCL01000036.1"/>
</dbReference>
<comment type="similarity">
    <text evidence="1">Belongs to the bacterial solute-binding protein 1 family.</text>
</comment>
<comment type="caution">
    <text evidence="5">The sequence shown here is derived from an EMBL/GenBank/DDBJ whole genome shotgun (WGS) entry which is preliminary data.</text>
</comment>
<evidence type="ECO:0000256" key="3">
    <source>
        <dbReference type="SAM" id="MobiDB-lite"/>
    </source>
</evidence>
<dbReference type="PROSITE" id="PS51257">
    <property type="entry name" value="PROKAR_LIPOPROTEIN"/>
    <property type="match status" value="1"/>
</dbReference>
<name>A0A0P6X194_9CHLR</name>
<evidence type="ECO:0000313" key="5">
    <source>
        <dbReference type="EMBL" id="KPL73092.1"/>
    </source>
</evidence>
<dbReference type="InterPro" id="IPR050490">
    <property type="entry name" value="Bact_solute-bd_prot1"/>
</dbReference>
<organism evidence="5 6">
    <name type="scientific">Ornatilinea apprima</name>
    <dbReference type="NCBI Taxonomy" id="1134406"/>
    <lineage>
        <taxon>Bacteria</taxon>
        <taxon>Bacillati</taxon>
        <taxon>Chloroflexota</taxon>
        <taxon>Anaerolineae</taxon>
        <taxon>Anaerolineales</taxon>
        <taxon>Anaerolineaceae</taxon>
        <taxon>Ornatilinea</taxon>
    </lineage>
</organism>